<comment type="similarity">
    <text evidence="6">Belongs to the DESIGUAL family.</text>
</comment>
<dbReference type="Gramene" id="KVI05319">
    <property type="protein sequence ID" value="KVI05319"/>
    <property type="gene ID" value="Ccrd_016358"/>
</dbReference>
<dbReference type="Pfam" id="PF06749">
    <property type="entry name" value="DUF1218"/>
    <property type="match status" value="1"/>
</dbReference>
<evidence type="ECO:0000256" key="4">
    <source>
        <dbReference type="ARBA" id="ARBA00022989"/>
    </source>
</evidence>
<comment type="subcellular location">
    <subcellularLocation>
        <location evidence="1">Endomembrane system</location>
        <topology evidence="1">Multi-pass membrane protein</topology>
    </subcellularLocation>
</comment>
<dbReference type="InterPro" id="IPR052222">
    <property type="entry name" value="DESIGUAL"/>
</dbReference>
<dbReference type="InterPro" id="IPR009606">
    <property type="entry name" value="DEAL/Modifying_wall_lignin1/2"/>
</dbReference>
<proteinExistence type="inferred from homology"/>
<accession>A0A103YA59</accession>
<keyword evidence="8" id="KW-1185">Reference proteome</keyword>
<organism evidence="7 8">
    <name type="scientific">Cynara cardunculus var. scolymus</name>
    <name type="common">Globe artichoke</name>
    <name type="synonym">Cynara scolymus</name>
    <dbReference type="NCBI Taxonomy" id="59895"/>
    <lineage>
        <taxon>Eukaryota</taxon>
        <taxon>Viridiplantae</taxon>
        <taxon>Streptophyta</taxon>
        <taxon>Embryophyta</taxon>
        <taxon>Tracheophyta</taxon>
        <taxon>Spermatophyta</taxon>
        <taxon>Magnoliopsida</taxon>
        <taxon>eudicotyledons</taxon>
        <taxon>Gunneridae</taxon>
        <taxon>Pentapetalae</taxon>
        <taxon>asterids</taxon>
        <taxon>campanulids</taxon>
        <taxon>Asterales</taxon>
        <taxon>Asteraceae</taxon>
        <taxon>Carduoideae</taxon>
        <taxon>Cardueae</taxon>
        <taxon>Carduinae</taxon>
        <taxon>Cynara</taxon>
    </lineage>
</organism>
<dbReference type="STRING" id="59895.A0A103YA59"/>
<comment type="caution">
    <text evidence="7">The sequence shown here is derived from an EMBL/GenBank/DDBJ whole genome shotgun (WGS) entry which is preliminary data.</text>
</comment>
<keyword evidence="4" id="KW-1133">Transmembrane helix</keyword>
<evidence type="ECO:0000256" key="6">
    <source>
        <dbReference type="ARBA" id="ARBA00029467"/>
    </source>
</evidence>
<keyword evidence="3" id="KW-0732">Signal</keyword>
<protein>
    <submittedName>
        <fullName evidence="7">Uncharacterized protein</fullName>
    </submittedName>
</protein>
<reference evidence="7 8" key="1">
    <citation type="journal article" date="2016" name="Sci. Rep.">
        <title>The genome sequence of the outbreeding globe artichoke constructed de novo incorporating a phase-aware low-pass sequencing strategy of F1 progeny.</title>
        <authorList>
            <person name="Scaglione D."/>
            <person name="Reyes-Chin-Wo S."/>
            <person name="Acquadro A."/>
            <person name="Froenicke L."/>
            <person name="Portis E."/>
            <person name="Beitel C."/>
            <person name="Tirone M."/>
            <person name="Mauro R."/>
            <person name="Lo Monaco A."/>
            <person name="Mauromicale G."/>
            <person name="Faccioli P."/>
            <person name="Cattivelli L."/>
            <person name="Rieseberg L."/>
            <person name="Michelmore R."/>
            <person name="Lanteri S."/>
        </authorList>
    </citation>
    <scope>NUCLEOTIDE SEQUENCE [LARGE SCALE GENOMIC DNA]</scope>
    <source>
        <strain evidence="7">2C</strain>
    </source>
</reference>
<dbReference type="EMBL" id="LEKV01001879">
    <property type="protein sequence ID" value="KVI05319.1"/>
    <property type="molecule type" value="Genomic_DNA"/>
</dbReference>
<evidence type="ECO:0000256" key="1">
    <source>
        <dbReference type="ARBA" id="ARBA00004127"/>
    </source>
</evidence>
<dbReference type="AlphaFoldDB" id="A0A103YA59"/>
<gene>
    <name evidence="7" type="ORF">Ccrd_016358</name>
</gene>
<evidence type="ECO:0000313" key="7">
    <source>
        <dbReference type="EMBL" id="KVI05319.1"/>
    </source>
</evidence>
<keyword evidence="2" id="KW-0812">Transmembrane</keyword>
<feature type="non-terminal residue" evidence="7">
    <location>
        <position position="115"/>
    </location>
</feature>
<evidence type="ECO:0000256" key="5">
    <source>
        <dbReference type="ARBA" id="ARBA00023136"/>
    </source>
</evidence>
<evidence type="ECO:0000256" key="3">
    <source>
        <dbReference type="ARBA" id="ARBA00022729"/>
    </source>
</evidence>
<evidence type="ECO:0000256" key="2">
    <source>
        <dbReference type="ARBA" id="ARBA00022692"/>
    </source>
</evidence>
<keyword evidence="5" id="KW-0472">Membrane</keyword>
<evidence type="ECO:0000313" key="8">
    <source>
        <dbReference type="Proteomes" id="UP000243975"/>
    </source>
</evidence>
<dbReference type="Proteomes" id="UP000243975">
    <property type="component" value="Unassembled WGS sequence"/>
</dbReference>
<dbReference type="GO" id="GO:0012505">
    <property type="term" value="C:endomembrane system"/>
    <property type="evidence" value="ECO:0007669"/>
    <property type="project" value="UniProtKB-SubCell"/>
</dbReference>
<name>A0A103YA59_CYNCS</name>
<dbReference type="PANTHER" id="PTHR31769">
    <property type="entry name" value="OS07G0462200 PROTEIN-RELATED"/>
    <property type="match status" value="1"/>
</dbReference>
<sequence length="115" mass="12889">DGNFSFGYWQLFLDVACCRRGTIHRHKVTNSTYCVYRSDVATGYGVGAFLFLLSGESLLMGVTKCMCLGRPLAPGGNRAWTIIYFTSSWSSFFGSRSLSNCRGKEECLPYEIQRV</sequence>